<comment type="caution">
    <text evidence="1">The sequence shown here is derived from an EMBL/GenBank/DDBJ whole genome shotgun (WGS) entry which is preliminary data.</text>
</comment>
<protein>
    <submittedName>
        <fullName evidence="1">Uncharacterized protein</fullName>
    </submittedName>
</protein>
<evidence type="ECO:0000313" key="1">
    <source>
        <dbReference type="EMBL" id="GEZ56074.1"/>
    </source>
</evidence>
<dbReference type="AlphaFoldDB" id="A0A699INN8"/>
<name>A0A699INN8_TANCI</name>
<proteinExistence type="predicted"/>
<reference evidence="1" key="1">
    <citation type="journal article" date="2019" name="Sci. Rep.">
        <title>Draft genome of Tanacetum cinerariifolium, the natural source of mosquito coil.</title>
        <authorList>
            <person name="Yamashiro T."/>
            <person name="Shiraishi A."/>
            <person name="Satake H."/>
            <person name="Nakayama K."/>
        </authorList>
    </citation>
    <scope>NUCLEOTIDE SEQUENCE</scope>
</reference>
<sequence length="140" mass="15891">MIENIKVQVGELLFIADFMIMDTLWLLRGVKFDPLDHEIIWYLLAKSGARPPPGVSVAKQSEVNDEPVKTKLASFIMLAKRIQHENQRLLSNPYSLWSKRDVPYVGPTDYLSMPSIISQADNHQLVEGTAHPKVSYAMLQ</sequence>
<gene>
    <name evidence="1" type="ORF">Tci_528047</name>
</gene>
<organism evidence="1">
    <name type="scientific">Tanacetum cinerariifolium</name>
    <name type="common">Dalmatian daisy</name>
    <name type="synonym">Chrysanthemum cinerariifolium</name>
    <dbReference type="NCBI Taxonomy" id="118510"/>
    <lineage>
        <taxon>Eukaryota</taxon>
        <taxon>Viridiplantae</taxon>
        <taxon>Streptophyta</taxon>
        <taxon>Embryophyta</taxon>
        <taxon>Tracheophyta</taxon>
        <taxon>Spermatophyta</taxon>
        <taxon>Magnoliopsida</taxon>
        <taxon>eudicotyledons</taxon>
        <taxon>Gunneridae</taxon>
        <taxon>Pentapetalae</taxon>
        <taxon>asterids</taxon>
        <taxon>campanulids</taxon>
        <taxon>Asterales</taxon>
        <taxon>Asteraceae</taxon>
        <taxon>Asteroideae</taxon>
        <taxon>Anthemideae</taxon>
        <taxon>Anthemidinae</taxon>
        <taxon>Tanacetum</taxon>
    </lineage>
</organism>
<dbReference type="EMBL" id="BKCJ010293941">
    <property type="protein sequence ID" value="GEZ56074.1"/>
    <property type="molecule type" value="Genomic_DNA"/>
</dbReference>
<accession>A0A699INN8</accession>
<feature type="non-terminal residue" evidence="1">
    <location>
        <position position="140"/>
    </location>
</feature>